<accession>A0AAV9X9D6</accession>
<organism evidence="1 2">
    <name type="scientific">Orbilia ellipsospora</name>
    <dbReference type="NCBI Taxonomy" id="2528407"/>
    <lineage>
        <taxon>Eukaryota</taxon>
        <taxon>Fungi</taxon>
        <taxon>Dikarya</taxon>
        <taxon>Ascomycota</taxon>
        <taxon>Pezizomycotina</taxon>
        <taxon>Orbiliomycetes</taxon>
        <taxon>Orbiliales</taxon>
        <taxon>Orbiliaceae</taxon>
        <taxon>Orbilia</taxon>
    </lineage>
</organism>
<dbReference type="AlphaFoldDB" id="A0AAV9X9D6"/>
<sequence length="464" mass="54293">MASPALTISDNAHDPNDILNPSFIDLFIEEAPPQWSLEDLHHLSRLRNVAPPTPSHFQQLPVELIEHIACNLIHFRDIRALANSCTFFRKILFESSNHLFWYKWANAPQSMCRWHLGNFRQNRAYQNTIVNQQAGRRRKRCERCMARAIGGMAFKRKTCMDCWEDVGIPAHELFFLKQLDLSTVPREYVTNSYLPPGSADAWSLRREWDLLYFYKPGELDNQLSATDVQVSRESRSGNLIAYVKKFIRDMSGEIAQVKRTMGYRYSNYAYYNSGPNIKREKWYASSVDNLVCPAEVIQRMFELRVTEDLGDEWMERGEYRKLRSPTQLYGEDGEFCEAFPKVECDLQEDEGWLAEHGLDPGNVHECDMECKRKKRSAQFRKLWWPRAEKKFVDMFCGKDSVQLSEKEVAGLKALGYAWQYREQLQKVVDEILKGCKWVVPSVRGEWTEESLRKWERVHGKEDAD</sequence>
<reference evidence="1 2" key="1">
    <citation type="submission" date="2019-10" db="EMBL/GenBank/DDBJ databases">
        <authorList>
            <person name="Palmer J.M."/>
        </authorList>
    </citation>
    <scope>NUCLEOTIDE SEQUENCE [LARGE SCALE GENOMIC DNA]</scope>
    <source>
        <strain evidence="1 2">TWF694</strain>
    </source>
</reference>
<dbReference type="SUPFAM" id="SSF81383">
    <property type="entry name" value="F-box domain"/>
    <property type="match status" value="1"/>
</dbReference>
<evidence type="ECO:0000313" key="1">
    <source>
        <dbReference type="EMBL" id="KAK6538290.1"/>
    </source>
</evidence>
<keyword evidence="2" id="KW-1185">Reference proteome</keyword>
<comment type="caution">
    <text evidence="1">The sequence shown here is derived from an EMBL/GenBank/DDBJ whole genome shotgun (WGS) entry which is preliminary data.</text>
</comment>
<dbReference type="EMBL" id="JAVHJO010000008">
    <property type="protein sequence ID" value="KAK6538290.1"/>
    <property type="molecule type" value="Genomic_DNA"/>
</dbReference>
<gene>
    <name evidence="1" type="ORF">TWF694_011169</name>
</gene>
<name>A0AAV9X9D6_9PEZI</name>
<dbReference type="InterPro" id="IPR036047">
    <property type="entry name" value="F-box-like_dom_sf"/>
</dbReference>
<dbReference type="Proteomes" id="UP001365542">
    <property type="component" value="Unassembled WGS sequence"/>
</dbReference>
<protein>
    <recommendedName>
        <fullName evidence="3">F-box domain-containing protein</fullName>
    </recommendedName>
</protein>
<evidence type="ECO:0000313" key="2">
    <source>
        <dbReference type="Proteomes" id="UP001365542"/>
    </source>
</evidence>
<proteinExistence type="predicted"/>
<evidence type="ECO:0008006" key="3">
    <source>
        <dbReference type="Google" id="ProtNLM"/>
    </source>
</evidence>